<reference evidence="8" key="1">
    <citation type="submission" date="2023-07" db="EMBL/GenBank/DDBJ databases">
        <title>30 novel species of actinomycetes from the DSMZ collection.</title>
        <authorList>
            <person name="Nouioui I."/>
        </authorList>
    </citation>
    <scope>NUCLEOTIDE SEQUENCE [LARGE SCALE GENOMIC DNA]</scope>
    <source>
        <strain evidence="8">DSM 45055</strain>
    </source>
</reference>
<evidence type="ECO:0000259" key="6">
    <source>
        <dbReference type="PROSITE" id="PS51198"/>
    </source>
</evidence>
<comment type="caution">
    <text evidence="7">The sequence shown here is derived from an EMBL/GenBank/DDBJ whole genome shotgun (WGS) entry which is preliminary data.</text>
</comment>
<keyword evidence="8" id="KW-1185">Reference proteome</keyword>
<accession>A0ABU2KN74</accession>
<evidence type="ECO:0000313" key="8">
    <source>
        <dbReference type="Proteomes" id="UP001183226"/>
    </source>
</evidence>
<dbReference type="CDD" id="cd17932">
    <property type="entry name" value="DEXQc_UvrD"/>
    <property type="match status" value="1"/>
</dbReference>
<dbReference type="InterPro" id="IPR027417">
    <property type="entry name" value="P-loop_NTPase"/>
</dbReference>
<dbReference type="PANTHER" id="PTHR11070">
    <property type="entry name" value="UVRD / RECB / PCRA DNA HELICASE FAMILY MEMBER"/>
    <property type="match status" value="1"/>
</dbReference>
<dbReference type="Pfam" id="PF13538">
    <property type="entry name" value="UvrD_C_2"/>
    <property type="match status" value="1"/>
</dbReference>
<evidence type="ECO:0000256" key="1">
    <source>
        <dbReference type="ARBA" id="ARBA00022741"/>
    </source>
</evidence>
<dbReference type="RefSeq" id="WP_311543138.1">
    <property type="nucleotide sequence ID" value="NZ_JAVREK010000001.1"/>
</dbReference>
<feature type="binding site" evidence="5">
    <location>
        <begin position="31"/>
        <end position="38"/>
    </location>
    <ligand>
        <name>ATP</name>
        <dbReference type="ChEBI" id="CHEBI:30616"/>
    </ligand>
</feature>
<name>A0ABU2KN74_9ACTN</name>
<dbReference type="Pfam" id="PF00580">
    <property type="entry name" value="UvrD-helicase"/>
    <property type="match status" value="2"/>
</dbReference>
<evidence type="ECO:0000256" key="5">
    <source>
        <dbReference type="PROSITE-ProRule" id="PRU00560"/>
    </source>
</evidence>
<evidence type="ECO:0000256" key="2">
    <source>
        <dbReference type="ARBA" id="ARBA00022801"/>
    </source>
</evidence>
<dbReference type="InterPro" id="IPR027785">
    <property type="entry name" value="UvrD-like_helicase_C"/>
</dbReference>
<evidence type="ECO:0000313" key="7">
    <source>
        <dbReference type="EMBL" id="MDT0300714.1"/>
    </source>
</evidence>
<protein>
    <submittedName>
        <fullName evidence="7">UvrD-helicase domain-containing protein</fullName>
    </submittedName>
</protein>
<keyword evidence="2 5" id="KW-0378">Hydrolase</keyword>
<keyword evidence="4 5" id="KW-0067">ATP-binding</keyword>
<evidence type="ECO:0000256" key="3">
    <source>
        <dbReference type="ARBA" id="ARBA00022806"/>
    </source>
</evidence>
<sequence length="604" mass="66285">MEEMMPEAPELTAEQRSLVEQPTSARVLVTAGAGSGKTLSLVHRVAQLLEDGVDAVDVLVLSFSRAAVREVRNRLRNAEGASGNVDVRTFDSYATWLLSELDPDGSWKEKSFEGRIQAAIRLIRDDEDATELVSEVRHLVVDEVQDLVGARAELVKALLESDVEGFTLLGDPAQGIYGFQLEDRAERLQGAAALYEWIRTRFDDLVEFTLSANFRARESEARAALDLGPQVGEVDAVFPPLLHELRTRLLSGDTLGTLDDAARVLTGRSSSTAILCRNNAQTLLISRRLHELGVPHRLQRAAEDRVLPSWVATIYRELASKGPAKEDVLRALANAETDPGDAWRVLKRTAADRRGETLDLVALRRKLAAGTVPDELTQPPSDSLVVSTVHRVKGLEFDQVVIVDPGHPLDGIVEQAEHTRLLYVAMTRPRDLLSLIKPVDDLATGYLKPLPDGRWADVGFKAGSRFGMEIRGSDVRADDPAGSVGYSAEPADVQNYLATRVHAGDEIRLRRASDTTLEEPLYIVDHAGEPIGVTSESFARGMRTLAGRGRRLPEEVTNLRVDCLETVVGREAAAVNVGLGWSGVWLRPRIEGLGRLVWGDKEKR</sequence>
<dbReference type="InterPro" id="IPR000212">
    <property type="entry name" value="DNA_helicase_UvrD/REP"/>
</dbReference>
<keyword evidence="3 5" id="KW-0347">Helicase</keyword>
<dbReference type="SUPFAM" id="SSF52540">
    <property type="entry name" value="P-loop containing nucleoside triphosphate hydrolases"/>
    <property type="match status" value="1"/>
</dbReference>
<organism evidence="7 8">
    <name type="scientific">Streptomonospora wellingtoniae</name>
    <dbReference type="NCBI Taxonomy" id="3075544"/>
    <lineage>
        <taxon>Bacteria</taxon>
        <taxon>Bacillati</taxon>
        <taxon>Actinomycetota</taxon>
        <taxon>Actinomycetes</taxon>
        <taxon>Streptosporangiales</taxon>
        <taxon>Nocardiopsidaceae</taxon>
        <taxon>Streptomonospora</taxon>
    </lineage>
</organism>
<keyword evidence="1 5" id="KW-0547">Nucleotide-binding</keyword>
<feature type="domain" description="UvrD-like helicase ATP-binding" evidence="6">
    <location>
        <begin position="10"/>
        <end position="516"/>
    </location>
</feature>
<dbReference type="PROSITE" id="PS51198">
    <property type="entry name" value="UVRD_HELICASE_ATP_BIND"/>
    <property type="match status" value="1"/>
</dbReference>
<dbReference type="Gene3D" id="3.40.50.300">
    <property type="entry name" value="P-loop containing nucleotide triphosphate hydrolases"/>
    <property type="match status" value="2"/>
</dbReference>
<dbReference type="EMBL" id="JAVREK010000001">
    <property type="protein sequence ID" value="MDT0300714.1"/>
    <property type="molecule type" value="Genomic_DNA"/>
</dbReference>
<dbReference type="Proteomes" id="UP001183226">
    <property type="component" value="Unassembled WGS sequence"/>
</dbReference>
<dbReference type="InterPro" id="IPR014016">
    <property type="entry name" value="UvrD-like_ATP-bd"/>
</dbReference>
<proteinExistence type="predicted"/>
<gene>
    <name evidence="7" type="ORF">RM446_01135</name>
</gene>
<evidence type="ECO:0000256" key="4">
    <source>
        <dbReference type="ARBA" id="ARBA00022840"/>
    </source>
</evidence>